<dbReference type="Pfam" id="PF21135">
    <property type="entry name" value="DRL_cat"/>
    <property type="match status" value="1"/>
</dbReference>
<feature type="domain" description="Oxidoreductase DRL-like catalytic" evidence="1">
    <location>
        <begin position="157"/>
        <end position="348"/>
    </location>
</feature>
<evidence type="ECO:0000313" key="2">
    <source>
        <dbReference type="EMBL" id="GAA3731323.1"/>
    </source>
</evidence>
<keyword evidence="3" id="KW-1185">Reference proteome</keyword>
<reference evidence="3" key="1">
    <citation type="journal article" date="2019" name="Int. J. Syst. Evol. Microbiol.">
        <title>The Global Catalogue of Microorganisms (GCM) 10K type strain sequencing project: providing services to taxonomists for standard genome sequencing and annotation.</title>
        <authorList>
            <consortium name="The Broad Institute Genomics Platform"/>
            <consortium name="The Broad Institute Genome Sequencing Center for Infectious Disease"/>
            <person name="Wu L."/>
            <person name="Ma J."/>
        </authorList>
    </citation>
    <scope>NUCLEOTIDE SEQUENCE [LARGE SCALE GENOMIC DNA]</scope>
    <source>
        <strain evidence="3">JCM 30846</strain>
    </source>
</reference>
<organism evidence="2 3">
    <name type="scientific">Streptomyces tremellae</name>
    <dbReference type="NCBI Taxonomy" id="1124239"/>
    <lineage>
        <taxon>Bacteria</taxon>
        <taxon>Bacillati</taxon>
        <taxon>Actinomycetota</taxon>
        <taxon>Actinomycetes</taxon>
        <taxon>Kitasatosporales</taxon>
        <taxon>Streptomycetaceae</taxon>
        <taxon>Streptomyces</taxon>
    </lineage>
</organism>
<evidence type="ECO:0000259" key="1">
    <source>
        <dbReference type="Pfam" id="PF21135"/>
    </source>
</evidence>
<name>A0ABP7F5J8_9ACTN</name>
<gene>
    <name evidence="2" type="ORF">GCM10023082_31240</name>
</gene>
<dbReference type="Gene3D" id="3.40.50.720">
    <property type="entry name" value="NAD(P)-binding Rossmann-like Domain"/>
    <property type="match status" value="1"/>
</dbReference>
<dbReference type="PANTHER" id="PTHR37850">
    <property type="entry name" value="STRU PROTEIN"/>
    <property type="match status" value="1"/>
</dbReference>
<evidence type="ECO:0000313" key="3">
    <source>
        <dbReference type="Proteomes" id="UP001499884"/>
    </source>
</evidence>
<dbReference type="InterPro" id="IPR048423">
    <property type="entry name" value="DRL_cat"/>
</dbReference>
<sequence>MNVRDQSPAAGGPPVRYALTGAGGGFARTLLAQSRLLSWLTPAVLCDLDTDRVVALCTELGYAADTLAVCEDADAVARAAAAGLTAVTSDAGALAAAEWDVLVEATGSPAHGLAMAEEALAAGRHVAMVSKEVDSVAGIHLARTAAARGLVHTPVEGDQPANLIGLVSRVRGLGLDIVAIGKSSEYDLVLDPATGTVTQLDATVHAPELAGLLDLGDDPRATLAARARAVGALPVGATADYCEMAVVADHTGFRPDTELLHYPVARPAELADVYALREHGGVLRRPGAVDVFRALRLPGEASFAGGVFAVVRTHDAETWRMLAGKGHVVSRDGRYAAIYLPYHLMGVEAPATLRAAAGGRGRGAARPRRSAVLAGRARQDLAVGDTLSMGGHHHDVAGVQAVLLRAEEAPAETAPLYLAAGARLARPVAAGELIGLDDLAGADPALARAWLAGADAADDAARGTEGEEGGHR</sequence>
<dbReference type="PANTHER" id="PTHR37850:SF3">
    <property type="entry name" value="BLR7815 PROTEIN"/>
    <property type="match status" value="1"/>
</dbReference>
<dbReference type="Proteomes" id="UP001499884">
    <property type="component" value="Unassembled WGS sequence"/>
</dbReference>
<proteinExistence type="predicted"/>
<dbReference type="EMBL" id="BAABEP010000018">
    <property type="protein sequence ID" value="GAA3731323.1"/>
    <property type="molecule type" value="Genomic_DNA"/>
</dbReference>
<protein>
    <submittedName>
        <fullName evidence="2">NAD-binding homoserine dehydrogenase</fullName>
    </submittedName>
</protein>
<dbReference type="RefSeq" id="WP_345646890.1">
    <property type="nucleotide sequence ID" value="NZ_BAABEP010000018.1"/>
</dbReference>
<accession>A0ABP7F5J8</accession>
<dbReference type="InterPro" id="IPR036291">
    <property type="entry name" value="NAD(P)-bd_dom_sf"/>
</dbReference>
<comment type="caution">
    <text evidence="2">The sequence shown here is derived from an EMBL/GenBank/DDBJ whole genome shotgun (WGS) entry which is preliminary data.</text>
</comment>
<dbReference type="SUPFAM" id="SSF51735">
    <property type="entry name" value="NAD(P)-binding Rossmann-fold domains"/>
    <property type="match status" value="1"/>
</dbReference>